<dbReference type="AlphaFoldDB" id="A0A255EJ18"/>
<dbReference type="EMBL" id="NMVI01000002">
    <property type="protein sequence ID" value="OYN91528.1"/>
    <property type="molecule type" value="Genomic_DNA"/>
</dbReference>
<organism evidence="1 2">
    <name type="scientific">Parenemella sanctibonifatiensis</name>
    <dbReference type="NCBI Taxonomy" id="2016505"/>
    <lineage>
        <taxon>Bacteria</taxon>
        <taxon>Bacillati</taxon>
        <taxon>Actinomycetota</taxon>
        <taxon>Actinomycetes</taxon>
        <taxon>Propionibacteriales</taxon>
        <taxon>Propionibacteriaceae</taxon>
        <taxon>Parenemella</taxon>
    </lineage>
</organism>
<dbReference type="RefSeq" id="WP_094449388.1">
    <property type="nucleotide sequence ID" value="NZ_NMVI01000002.1"/>
</dbReference>
<evidence type="ECO:0000313" key="2">
    <source>
        <dbReference type="Proteomes" id="UP000216533"/>
    </source>
</evidence>
<gene>
    <name evidence="1" type="primary">cas7u</name>
    <name evidence="1" type="ORF">CGZ92_00330</name>
</gene>
<name>A0A255EJ18_9ACTN</name>
<dbReference type="Pfam" id="PF09617">
    <property type="entry name" value="Cas_GSU0053"/>
    <property type="match status" value="1"/>
</dbReference>
<accession>A0A255EJ18</accession>
<dbReference type="Proteomes" id="UP000216533">
    <property type="component" value="Unassembled WGS sequence"/>
</dbReference>
<evidence type="ECO:0000313" key="1">
    <source>
        <dbReference type="EMBL" id="OYN91528.1"/>
    </source>
</evidence>
<reference evidence="1 2" key="1">
    <citation type="submission" date="2017-07" db="EMBL/GenBank/DDBJ databases">
        <title>Draft whole genome sequences of clinical Proprionibacteriaceae strains.</title>
        <authorList>
            <person name="Bernier A.-M."/>
            <person name="Bernard K."/>
            <person name="Domingo M.-C."/>
        </authorList>
    </citation>
    <scope>NUCLEOTIDE SEQUENCE [LARGE SCALE GENOMIC DNA]</scope>
    <source>
        <strain evidence="1 2">NML 160184</strain>
    </source>
</reference>
<dbReference type="NCBIfam" id="TIGR02570">
    <property type="entry name" value="cas7_GSU0053"/>
    <property type="match status" value="1"/>
</dbReference>
<proteinExistence type="predicted"/>
<sequence length="401" mass="42494">MSQPLDLDTLLQACTPGGASVLVSTTELAPAAGEHGGIAPARFTSGRSGTYAFETRNLSGEAVTTVLIDSKQSQSNRQEDALNLAREAGDEALSQMPQMLLTYSDDQHLTDTTAPHRAFDGHFRAGTIGGQPVTQHPTYIAARNATLANARALLELSPVSLLYGAWDATRKSHQARFRTTLVGEIIGVLTDQSDDGVKIAKRGGARRDEVSPSVQLSGDELEQILSAQEAELSPTTVKDIRDKIKRAKTGKVSGSVVGLGSIPPSLEALGLVSCSQIIRSHVLTFSALRQLRFGSPGAGDVACRALLAALGLYGLTLANQELVLRANCDLVEAEPTKMWLDGRYGTRVEISVPTPAEAKQLLLDAAEHAKAEAGIRWEGQEFAVVGNPAIARGAIAEDPED</sequence>
<protein>
    <submittedName>
        <fullName evidence="1">Type I-U CRISPR-associated protein Cas7</fullName>
    </submittedName>
</protein>
<dbReference type="InterPro" id="IPR013403">
    <property type="entry name" value="CRISPR-assoc_prot_Csb1/Cas7u"/>
</dbReference>
<comment type="caution">
    <text evidence="1">The sequence shown here is derived from an EMBL/GenBank/DDBJ whole genome shotgun (WGS) entry which is preliminary data.</text>
</comment>